<evidence type="ECO:0000259" key="3">
    <source>
        <dbReference type="Pfam" id="PF16344"/>
    </source>
</evidence>
<evidence type="ECO:0000259" key="2">
    <source>
        <dbReference type="Pfam" id="PF04773"/>
    </source>
</evidence>
<dbReference type="InterPro" id="IPR032508">
    <property type="entry name" value="FecR_C"/>
</dbReference>
<dbReference type="Proteomes" id="UP001162741">
    <property type="component" value="Chromosome"/>
</dbReference>
<proteinExistence type="predicted"/>
<feature type="domain" description="Protein FecR C-terminal" evidence="3">
    <location>
        <begin position="311"/>
        <end position="378"/>
    </location>
</feature>
<dbReference type="InterPro" id="IPR006860">
    <property type="entry name" value="FecR"/>
</dbReference>
<dbReference type="Pfam" id="PF16344">
    <property type="entry name" value="FecR_C"/>
    <property type="match status" value="1"/>
</dbReference>
<dbReference type="EMBL" id="CP107006">
    <property type="protein sequence ID" value="UYQ94140.1"/>
    <property type="molecule type" value="Genomic_DNA"/>
</dbReference>
<organism evidence="4 5">
    <name type="scientific">Chitinophaga horti</name>
    <dbReference type="NCBI Taxonomy" id="2920382"/>
    <lineage>
        <taxon>Bacteria</taxon>
        <taxon>Pseudomonadati</taxon>
        <taxon>Bacteroidota</taxon>
        <taxon>Chitinophagia</taxon>
        <taxon>Chitinophagales</taxon>
        <taxon>Chitinophagaceae</taxon>
        <taxon>Chitinophaga</taxon>
    </lineage>
</organism>
<feature type="transmembrane region" description="Helical" evidence="1">
    <location>
        <begin position="77"/>
        <end position="97"/>
    </location>
</feature>
<evidence type="ECO:0000256" key="1">
    <source>
        <dbReference type="SAM" id="Phobius"/>
    </source>
</evidence>
<dbReference type="Pfam" id="PF04773">
    <property type="entry name" value="FecR"/>
    <property type="match status" value="1"/>
</dbReference>
<dbReference type="Gene3D" id="3.55.50.30">
    <property type="match status" value="1"/>
</dbReference>
<name>A0ABY6J3A2_9BACT</name>
<dbReference type="PIRSF" id="PIRSF018266">
    <property type="entry name" value="FecR"/>
    <property type="match status" value="1"/>
</dbReference>
<dbReference type="InterPro" id="IPR012373">
    <property type="entry name" value="Ferrdict_sens_TM"/>
</dbReference>
<dbReference type="PANTHER" id="PTHR30273:SF2">
    <property type="entry name" value="PROTEIN FECR"/>
    <property type="match status" value="1"/>
</dbReference>
<dbReference type="RefSeq" id="WP_264282088.1">
    <property type="nucleotide sequence ID" value="NZ_CP107006.1"/>
</dbReference>
<feature type="domain" description="FecR protein" evidence="2">
    <location>
        <begin position="174"/>
        <end position="269"/>
    </location>
</feature>
<dbReference type="PANTHER" id="PTHR30273">
    <property type="entry name" value="PERIPLASMIC SIGNAL SENSOR AND SIGMA FACTOR ACTIVATOR FECR-RELATED"/>
    <property type="match status" value="1"/>
</dbReference>
<gene>
    <name evidence="4" type="ORF">MKQ68_03415</name>
</gene>
<evidence type="ECO:0000313" key="4">
    <source>
        <dbReference type="EMBL" id="UYQ94140.1"/>
    </source>
</evidence>
<dbReference type="Gene3D" id="2.60.120.1440">
    <property type="match status" value="1"/>
</dbReference>
<keyword evidence="5" id="KW-1185">Reference proteome</keyword>
<keyword evidence="1" id="KW-1133">Transmembrane helix</keyword>
<protein>
    <submittedName>
        <fullName evidence="4">FecR domain-containing protein</fullName>
    </submittedName>
</protein>
<evidence type="ECO:0000313" key="5">
    <source>
        <dbReference type="Proteomes" id="UP001162741"/>
    </source>
</evidence>
<keyword evidence="1" id="KW-0472">Membrane</keyword>
<keyword evidence="1" id="KW-0812">Transmembrane</keyword>
<accession>A0ABY6J3A2</accession>
<reference evidence="4" key="1">
    <citation type="submission" date="2022-10" db="EMBL/GenBank/DDBJ databases">
        <title>Chitinophaga sp. nov., isolated from soil.</title>
        <authorList>
            <person name="Jeon C.O."/>
        </authorList>
    </citation>
    <scope>NUCLEOTIDE SEQUENCE</scope>
    <source>
        <strain evidence="4">R8</strain>
    </source>
</reference>
<sequence>MDQHTFSALLEKYLNDDLSQEELSRLLDSLQDENLRRQWESAIGGMLANPQLHGLSDRAQMDRVRKAILRKPLYRRLLPYAAAAAVLFLAAAGLFYMNVTPTVKPLMPTAQQAPAVLPGGNKAMLTLADGSQITLDSAGNGAIASQGNVQVIKLNNGQLAYQANGAKQAAGYNTLVTPRGGQYRIQLPDGSEVWLNAASSLRFPTVFDGPEREVQLKGEAYFEIAQNSQQPFRVKVDDMTVQVLGTHFNVMAYADEQHVRTTLLQGAVKVMQGSSSLHLRPGQQAEARGTQALQLREGVNLEQVVAWKNGYFQFNHEPLEGVLRQIGRWYDAEIVYEGKVPDREFGGQISRNSSITEVLKMLELTNVRFRVEGKRIVVTQ</sequence>